<dbReference type="OrthoDB" id="268839at2"/>
<keyword evidence="1" id="KW-0732">Signal</keyword>
<dbReference type="Proteomes" id="UP000319557">
    <property type="component" value="Chromosome"/>
</dbReference>
<protein>
    <submittedName>
        <fullName evidence="2">Leucine Rich repeats (2 copies)</fullName>
    </submittedName>
</protein>
<feature type="chain" id="PRO_5021963459" evidence="1">
    <location>
        <begin position="30"/>
        <end position="549"/>
    </location>
</feature>
<organism evidence="2 3">
    <name type="scientific">Rosistilla ulvae</name>
    <dbReference type="NCBI Taxonomy" id="1930277"/>
    <lineage>
        <taxon>Bacteria</taxon>
        <taxon>Pseudomonadati</taxon>
        <taxon>Planctomycetota</taxon>
        <taxon>Planctomycetia</taxon>
        <taxon>Pirellulales</taxon>
        <taxon>Pirellulaceae</taxon>
        <taxon>Rosistilla</taxon>
    </lineage>
</organism>
<accession>A0A517M1T6</accession>
<dbReference type="SUPFAM" id="SSF52047">
    <property type="entry name" value="RNI-like"/>
    <property type="match status" value="1"/>
</dbReference>
<evidence type="ECO:0000256" key="1">
    <source>
        <dbReference type="SAM" id="SignalP"/>
    </source>
</evidence>
<dbReference type="PANTHER" id="PTHR13318:SF247">
    <property type="entry name" value="GH16156P"/>
    <property type="match status" value="1"/>
</dbReference>
<name>A0A517M1T6_9BACT</name>
<dbReference type="GO" id="GO:0031146">
    <property type="term" value="P:SCF-dependent proteasomal ubiquitin-dependent protein catabolic process"/>
    <property type="evidence" value="ECO:0007669"/>
    <property type="project" value="TreeGrafter"/>
</dbReference>
<dbReference type="Gene3D" id="3.80.10.10">
    <property type="entry name" value="Ribonuclease Inhibitor"/>
    <property type="match status" value="1"/>
</dbReference>
<evidence type="ECO:0000313" key="2">
    <source>
        <dbReference type="EMBL" id="QDS88841.1"/>
    </source>
</evidence>
<reference evidence="2 3" key="1">
    <citation type="submission" date="2019-02" db="EMBL/GenBank/DDBJ databases">
        <title>Deep-cultivation of Planctomycetes and their phenomic and genomic characterization uncovers novel biology.</title>
        <authorList>
            <person name="Wiegand S."/>
            <person name="Jogler M."/>
            <person name="Boedeker C."/>
            <person name="Pinto D."/>
            <person name="Vollmers J."/>
            <person name="Rivas-Marin E."/>
            <person name="Kohn T."/>
            <person name="Peeters S.H."/>
            <person name="Heuer A."/>
            <person name="Rast P."/>
            <person name="Oberbeckmann S."/>
            <person name="Bunk B."/>
            <person name="Jeske O."/>
            <person name="Meyerdierks A."/>
            <person name="Storesund J.E."/>
            <person name="Kallscheuer N."/>
            <person name="Luecker S."/>
            <person name="Lage O.M."/>
            <person name="Pohl T."/>
            <person name="Merkel B.J."/>
            <person name="Hornburger P."/>
            <person name="Mueller R.-W."/>
            <person name="Bruemmer F."/>
            <person name="Labrenz M."/>
            <person name="Spormann A.M."/>
            <person name="Op den Camp H."/>
            <person name="Overmann J."/>
            <person name="Amann R."/>
            <person name="Jetten M.S.M."/>
            <person name="Mascher T."/>
            <person name="Medema M.H."/>
            <person name="Devos D.P."/>
            <person name="Kaster A.-K."/>
            <person name="Ovreas L."/>
            <person name="Rohde M."/>
            <person name="Galperin M.Y."/>
            <person name="Jogler C."/>
        </authorList>
    </citation>
    <scope>NUCLEOTIDE SEQUENCE [LARGE SCALE GENOMIC DNA]</scope>
    <source>
        <strain evidence="2 3">EC9</strain>
    </source>
</reference>
<dbReference type="EMBL" id="CP036261">
    <property type="protein sequence ID" value="QDS88841.1"/>
    <property type="molecule type" value="Genomic_DNA"/>
</dbReference>
<proteinExistence type="predicted"/>
<dbReference type="InterPro" id="IPR032675">
    <property type="entry name" value="LRR_dom_sf"/>
</dbReference>
<dbReference type="GO" id="GO:0019005">
    <property type="term" value="C:SCF ubiquitin ligase complex"/>
    <property type="evidence" value="ECO:0007669"/>
    <property type="project" value="TreeGrafter"/>
</dbReference>
<dbReference type="KEGG" id="ruv:EC9_30360"/>
<evidence type="ECO:0000313" key="3">
    <source>
        <dbReference type="Proteomes" id="UP000319557"/>
    </source>
</evidence>
<keyword evidence="3" id="KW-1185">Reference proteome</keyword>
<dbReference type="RefSeq" id="WP_145346331.1">
    <property type="nucleotide sequence ID" value="NZ_CP036261.1"/>
</dbReference>
<feature type="signal peptide" evidence="1">
    <location>
        <begin position="1"/>
        <end position="29"/>
    </location>
</feature>
<dbReference type="PANTHER" id="PTHR13318">
    <property type="entry name" value="PARTNER OF PAIRED, ISOFORM B-RELATED"/>
    <property type="match status" value="1"/>
</dbReference>
<gene>
    <name evidence="2" type="ORF">EC9_30360</name>
</gene>
<sequence precursor="true">MSKTHLRFVGLALLCAITHNFGFPASVQAASPNMVRIHTWTGDRYFGPLIDESEDELSIFDIAAATTVNLKKKAIEIRVGDIEEVLADSHVPFASYAAWKLGKILKAGRLEATIVHNSEKGVFVNRGSEDGVETGRRCVLLGDPETIVDPTNDEVLGIIREQLGNAIPLTVVSERLSTINFPEPTDEDAQQVIDAFAMKRQVEIEQQAKRIVLAPPRWKPSADADSLTDDANFLHAHLISELVRYGFNVVSKKQTELMRQRIADKRQIASRDVPDIEIAKEAKADVLVSVDMLAKGITCQVQLQATDLQTDEYLGIVSGSTRRKNLKEESARSIDFTNGINAGKQLGIRVNSVFVSLFALADFVHFNDDGSVKTIRWGNRPMMPEQFALVCGLKSLQEFQCNYSHLNDSDVKKLSACSNIWHLGIWGNRITEESCETIANEFPKITAINIGGTKALTEQGAKTLATNRNLSSIYAFETNLTDEGLTHLATLPKLRQLVINNCKISDRGLASLHDRHSLALLDIRRTRVSKQGVEKIRAALPKCNVVSNF</sequence>
<dbReference type="AlphaFoldDB" id="A0A517M1T6"/>